<dbReference type="EMBL" id="JAIWQS010000010">
    <property type="protein sequence ID" value="KAJ8752085.1"/>
    <property type="molecule type" value="Genomic_DNA"/>
</dbReference>
<dbReference type="Proteomes" id="UP001159364">
    <property type="component" value="Linkage Group LG10"/>
</dbReference>
<evidence type="ECO:0000313" key="1">
    <source>
        <dbReference type="EMBL" id="KAJ8752085.1"/>
    </source>
</evidence>
<proteinExistence type="predicted"/>
<reference evidence="1 2" key="1">
    <citation type="submission" date="2021-09" db="EMBL/GenBank/DDBJ databases">
        <title>Genomic insights and catalytic innovation underlie evolution of tropane alkaloids biosynthesis.</title>
        <authorList>
            <person name="Wang Y.-J."/>
            <person name="Tian T."/>
            <person name="Huang J.-P."/>
            <person name="Huang S.-X."/>
        </authorList>
    </citation>
    <scope>NUCLEOTIDE SEQUENCE [LARGE SCALE GENOMIC DNA]</scope>
    <source>
        <strain evidence="1">KIB-2018</strain>
        <tissue evidence="1">Leaf</tissue>
    </source>
</reference>
<evidence type="ECO:0000313" key="2">
    <source>
        <dbReference type="Proteomes" id="UP001159364"/>
    </source>
</evidence>
<protein>
    <submittedName>
        <fullName evidence="1">Uncharacterized protein</fullName>
    </submittedName>
</protein>
<name>A0AAV8SJK9_9ROSI</name>
<dbReference type="AlphaFoldDB" id="A0AAV8SJK9"/>
<keyword evidence="2" id="KW-1185">Reference proteome</keyword>
<sequence>MIFSEQRPQPHVKLNLSLVDDIRDDIDLFLSFAGSKAIIKKEGQYNGTQKLQCQDCPFALRSSSPLHIYISICTTSLANQVASEVRHGSTIRVLYAKVLLFVPLLVFNGQDRQECKTHEKQMTPLPYNFQVIFRVPSLQNKRYPCPHSLYPSPPYPKNKPKTSSGTQQTDYFSLYLSISTYFVKLLNMCQKRPVLS</sequence>
<comment type="caution">
    <text evidence="1">The sequence shown here is derived from an EMBL/GenBank/DDBJ whole genome shotgun (WGS) entry which is preliminary data.</text>
</comment>
<gene>
    <name evidence="1" type="ORF">K2173_001760</name>
</gene>
<accession>A0AAV8SJK9</accession>
<organism evidence="1 2">
    <name type="scientific">Erythroxylum novogranatense</name>
    <dbReference type="NCBI Taxonomy" id="1862640"/>
    <lineage>
        <taxon>Eukaryota</taxon>
        <taxon>Viridiplantae</taxon>
        <taxon>Streptophyta</taxon>
        <taxon>Embryophyta</taxon>
        <taxon>Tracheophyta</taxon>
        <taxon>Spermatophyta</taxon>
        <taxon>Magnoliopsida</taxon>
        <taxon>eudicotyledons</taxon>
        <taxon>Gunneridae</taxon>
        <taxon>Pentapetalae</taxon>
        <taxon>rosids</taxon>
        <taxon>fabids</taxon>
        <taxon>Malpighiales</taxon>
        <taxon>Erythroxylaceae</taxon>
        <taxon>Erythroxylum</taxon>
    </lineage>
</organism>